<dbReference type="InterPro" id="IPR009003">
    <property type="entry name" value="Peptidase_S1_PA"/>
</dbReference>
<gene>
    <name evidence="11" type="ORF">QE152_g32659</name>
</gene>
<dbReference type="InterPro" id="IPR018114">
    <property type="entry name" value="TRYPSIN_HIS"/>
</dbReference>
<dbReference type="PANTHER" id="PTHR24276:SF91">
    <property type="entry name" value="AT26814P-RELATED"/>
    <property type="match status" value="1"/>
</dbReference>
<dbReference type="InterPro" id="IPR050430">
    <property type="entry name" value="Peptidase_S1"/>
</dbReference>
<dbReference type="Pfam" id="PF00089">
    <property type="entry name" value="Trypsin"/>
    <property type="match status" value="1"/>
</dbReference>
<dbReference type="Gene3D" id="2.40.10.10">
    <property type="entry name" value="Trypsin-like serine proteases"/>
    <property type="match status" value="1"/>
</dbReference>
<evidence type="ECO:0000256" key="1">
    <source>
        <dbReference type="ARBA" id="ARBA00007664"/>
    </source>
</evidence>
<comment type="caution">
    <text evidence="11">The sequence shown here is derived from an EMBL/GenBank/DDBJ whole genome shotgun (WGS) entry which is preliminary data.</text>
</comment>
<dbReference type="GO" id="GO:0004252">
    <property type="term" value="F:serine-type endopeptidase activity"/>
    <property type="evidence" value="ECO:0007669"/>
    <property type="project" value="InterPro"/>
</dbReference>
<keyword evidence="3 9" id="KW-0732">Signal</keyword>
<dbReference type="InterPro" id="IPR001314">
    <property type="entry name" value="Peptidase_S1A"/>
</dbReference>
<keyword evidence="12" id="KW-1185">Reference proteome</keyword>
<dbReference type="PROSITE" id="PS00135">
    <property type="entry name" value="TRYPSIN_SER"/>
    <property type="match status" value="1"/>
</dbReference>
<feature type="chain" id="PRO_5043631979" evidence="9">
    <location>
        <begin position="20"/>
        <end position="257"/>
    </location>
</feature>
<evidence type="ECO:0000256" key="7">
    <source>
        <dbReference type="ARBA" id="ARBA00023157"/>
    </source>
</evidence>
<evidence type="ECO:0000256" key="5">
    <source>
        <dbReference type="ARBA" id="ARBA00022825"/>
    </source>
</evidence>
<keyword evidence="2 8" id="KW-0645">Protease</keyword>
<dbReference type="CDD" id="cd00190">
    <property type="entry name" value="Tryp_SPc"/>
    <property type="match status" value="1"/>
</dbReference>
<dbReference type="PRINTS" id="PR00722">
    <property type="entry name" value="CHYMOTRYPSIN"/>
</dbReference>
<dbReference type="EMBL" id="JASPKY010000486">
    <property type="protein sequence ID" value="KAK9695307.1"/>
    <property type="molecule type" value="Genomic_DNA"/>
</dbReference>
<dbReference type="FunFam" id="2.40.10.10:FF:000077">
    <property type="entry name" value="Predicted protein"/>
    <property type="match status" value="1"/>
</dbReference>
<dbReference type="InterPro" id="IPR001254">
    <property type="entry name" value="Trypsin_dom"/>
</dbReference>
<evidence type="ECO:0000256" key="6">
    <source>
        <dbReference type="ARBA" id="ARBA00023145"/>
    </source>
</evidence>
<comment type="similarity">
    <text evidence="1">Belongs to the peptidase S1 family.</text>
</comment>
<keyword evidence="4 8" id="KW-0378">Hydrolase</keyword>
<keyword evidence="6" id="KW-0865">Zymogen</keyword>
<dbReference type="Proteomes" id="UP001458880">
    <property type="component" value="Unassembled WGS sequence"/>
</dbReference>
<evidence type="ECO:0000313" key="12">
    <source>
        <dbReference type="Proteomes" id="UP001458880"/>
    </source>
</evidence>
<feature type="signal peptide" evidence="9">
    <location>
        <begin position="1"/>
        <end position="19"/>
    </location>
</feature>
<accession>A0AAW1IZ24</accession>
<evidence type="ECO:0000259" key="10">
    <source>
        <dbReference type="PROSITE" id="PS50240"/>
    </source>
</evidence>
<evidence type="ECO:0000256" key="8">
    <source>
        <dbReference type="RuleBase" id="RU363034"/>
    </source>
</evidence>
<dbReference type="InterPro" id="IPR043504">
    <property type="entry name" value="Peptidase_S1_PA_chymotrypsin"/>
</dbReference>
<dbReference type="PROSITE" id="PS00134">
    <property type="entry name" value="TRYPSIN_HIS"/>
    <property type="match status" value="1"/>
</dbReference>
<dbReference type="PANTHER" id="PTHR24276">
    <property type="entry name" value="POLYSERASE-RELATED"/>
    <property type="match status" value="1"/>
</dbReference>
<proteinExistence type="inferred from homology"/>
<feature type="domain" description="Peptidase S1" evidence="10">
    <location>
        <begin position="31"/>
        <end position="256"/>
    </location>
</feature>
<dbReference type="InterPro" id="IPR033116">
    <property type="entry name" value="TRYPSIN_SER"/>
</dbReference>
<dbReference type="AlphaFoldDB" id="A0AAW1IZ24"/>
<evidence type="ECO:0000256" key="9">
    <source>
        <dbReference type="SAM" id="SignalP"/>
    </source>
</evidence>
<dbReference type="SUPFAM" id="SSF50494">
    <property type="entry name" value="Trypsin-like serine proteases"/>
    <property type="match status" value="1"/>
</dbReference>
<keyword evidence="5 8" id="KW-0720">Serine protease</keyword>
<dbReference type="GO" id="GO:0006508">
    <property type="term" value="P:proteolysis"/>
    <property type="evidence" value="ECO:0007669"/>
    <property type="project" value="UniProtKB-KW"/>
</dbReference>
<evidence type="ECO:0000256" key="2">
    <source>
        <dbReference type="ARBA" id="ARBA00022670"/>
    </source>
</evidence>
<evidence type="ECO:0000313" key="11">
    <source>
        <dbReference type="EMBL" id="KAK9695307.1"/>
    </source>
</evidence>
<evidence type="ECO:0000256" key="3">
    <source>
        <dbReference type="ARBA" id="ARBA00022729"/>
    </source>
</evidence>
<protein>
    <submittedName>
        <fullName evidence="11">Trypsin</fullName>
    </submittedName>
</protein>
<name>A0AAW1IZ24_POPJA</name>
<evidence type="ECO:0000256" key="4">
    <source>
        <dbReference type="ARBA" id="ARBA00022801"/>
    </source>
</evidence>
<organism evidence="11 12">
    <name type="scientific">Popillia japonica</name>
    <name type="common">Japanese beetle</name>
    <dbReference type="NCBI Taxonomy" id="7064"/>
    <lineage>
        <taxon>Eukaryota</taxon>
        <taxon>Metazoa</taxon>
        <taxon>Ecdysozoa</taxon>
        <taxon>Arthropoda</taxon>
        <taxon>Hexapoda</taxon>
        <taxon>Insecta</taxon>
        <taxon>Pterygota</taxon>
        <taxon>Neoptera</taxon>
        <taxon>Endopterygota</taxon>
        <taxon>Coleoptera</taxon>
        <taxon>Polyphaga</taxon>
        <taxon>Scarabaeiformia</taxon>
        <taxon>Scarabaeidae</taxon>
        <taxon>Rutelinae</taxon>
        <taxon>Popillia</taxon>
    </lineage>
</organism>
<reference evidence="11 12" key="1">
    <citation type="journal article" date="2024" name="BMC Genomics">
        <title>De novo assembly and annotation of Popillia japonica's genome with initial clues to its potential as an invasive pest.</title>
        <authorList>
            <person name="Cucini C."/>
            <person name="Boschi S."/>
            <person name="Funari R."/>
            <person name="Cardaioli E."/>
            <person name="Iannotti N."/>
            <person name="Marturano G."/>
            <person name="Paoli F."/>
            <person name="Bruttini M."/>
            <person name="Carapelli A."/>
            <person name="Frati F."/>
            <person name="Nardi F."/>
        </authorList>
    </citation>
    <scope>NUCLEOTIDE SEQUENCE [LARGE SCALE GENOMIC DNA]</scope>
    <source>
        <strain evidence="11">DMR45628</strain>
    </source>
</reference>
<keyword evidence="7" id="KW-1015">Disulfide bond</keyword>
<dbReference type="PROSITE" id="PS50240">
    <property type="entry name" value="TRYPSIN_DOM"/>
    <property type="match status" value="1"/>
</dbReference>
<sequence>MNFAILLVILAAIFDRSSSAPRSIPHLDDRIVGGIGVRIEEYPYQVSIEFYRIHICGGSIISANWILTAGHCVESAQERNLRIRSGSSYVMRGGQTSRVQKIHKNPDYNSWTLDSDIALLELQTSLLFNKGVAAIALPTPDQKVLAGSQSIVTGWGRLSETAKYVDILQMVKVPIISNEDCSKAYGAGLITDRMICAGYLGVGGKDACQGDSGGPLVIDGDLIGVVSWGYGCARPKFPGVYTSVPSLRSYITKISGI</sequence>
<dbReference type="SMART" id="SM00020">
    <property type="entry name" value="Tryp_SPc"/>
    <property type="match status" value="1"/>
</dbReference>